<proteinExistence type="predicted"/>
<evidence type="ECO:0000313" key="2">
    <source>
        <dbReference type="Proteomes" id="UP000774617"/>
    </source>
</evidence>
<gene>
    <name evidence="1" type="ORF">B0J12DRAFT_773760</name>
</gene>
<comment type="caution">
    <text evidence="1">The sequence shown here is derived from an EMBL/GenBank/DDBJ whole genome shotgun (WGS) entry which is preliminary data.</text>
</comment>
<evidence type="ECO:0008006" key="3">
    <source>
        <dbReference type="Google" id="ProtNLM"/>
    </source>
</evidence>
<accession>A0ABQ8FSJ5</accession>
<dbReference type="EMBL" id="JAGTJR010000064">
    <property type="protein sequence ID" value="KAH7021744.1"/>
    <property type="molecule type" value="Genomic_DNA"/>
</dbReference>
<keyword evidence="2" id="KW-1185">Reference proteome</keyword>
<evidence type="ECO:0000313" key="1">
    <source>
        <dbReference type="EMBL" id="KAH7021744.1"/>
    </source>
</evidence>
<reference evidence="1 2" key="1">
    <citation type="journal article" date="2021" name="Nat. Commun.">
        <title>Genetic determinants of endophytism in the Arabidopsis root mycobiome.</title>
        <authorList>
            <person name="Mesny F."/>
            <person name="Miyauchi S."/>
            <person name="Thiergart T."/>
            <person name="Pickel B."/>
            <person name="Atanasova L."/>
            <person name="Karlsson M."/>
            <person name="Huettel B."/>
            <person name="Barry K.W."/>
            <person name="Haridas S."/>
            <person name="Chen C."/>
            <person name="Bauer D."/>
            <person name="Andreopoulos W."/>
            <person name="Pangilinan J."/>
            <person name="LaButti K."/>
            <person name="Riley R."/>
            <person name="Lipzen A."/>
            <person name="Clum A."/>
            <person name="Drula E."/>
            <person name="Henrissat B."/>
            <person name="Kohler A."/>
            <person name="Grigoriev I.V."/>
            <person name="Martin F.M."/>
            <person name="Hacquard S."/>
        </authorList>
    </citation>
    <scope>NUCLEOTIDE SEQUENCE [LARGE SCALE GENOMIC DNA]</scope>
    <source>
        <strain evidence="1 2">MPI-SDFR-AT-0080</strain>
    </source>
</reference>
<name>A0ABQ8FSJ5_9PEZI</name>
<dbReference type="Proteomes" id="UP000774617">
    <property type="component" value="Unassembled WGS sequence"/>
</dbReference>
<sequence length="242" mass="27398">PKFILISSSLSLYISKLADIPRPTTQLNTPAPLLILEQNYLTMSLIGDESPDIIPETLYLKLQKDFGRQSTDEQVGMLLLLNSKGISIALKQLKINHCAHILGKISQYFEYRMIFANSLYRIGEGKRLEILDIWKKADSVLYNRAITCLKLRESHILKNNELPTHIPEGYIFTGEFPCEFPETARECEFCGGGYIVGQDLLDLSCFKHSYHSACETAEGNAQGCCPTCDRDRRENFLNPPTM</sequence>
<feature type="non-terminal residue" evidence="1">
    <location>
        <position position="1"/>
    </location>
</feature>
<protein>
    <recommendedName>
        <fullName evidence="3">RING-type domain-containing protein</fullName>
    </recommendedName>
</protein>
<organism evidence="1 2">
    <name type="scientific">Macrophomina phaseolina</name>
    <dbReference type="NCBI Taxonomy" id="35725"/>
    <lineage>
        <taxon>Eukaryota</taxon>
        <taxon>Fungi</taxon>
        <taxon>Dikarya</taxon>
        <taxon>Ascomycota</taxon>
        <taxon>Pezizomycotina</taxon>
        <taxon>Dothideomycetes</taxon>
        <taxon>Dothideomycetes incertae sedis</taxon>
        <taxon>Botryosphaeriales</taxon>
        <taxon>Botryosphaeriaceae</taxon>
        <taxon>Macrophomina</taxon>
    </lineage>
</organism>